<dbReference type="GO" id="GO:0051701">
    <property type="term" value="P:biological process involved in interaction with host"/>
    <property type="evidence" value="ECO:0007669"/>
    <property type="project" value="TreeGrafter"/>
</dbReference>
<evidence type="ECO:0000256" key="4">
    <source>
        <dbReference type="ARBA" id="ARBA00013244"/>
    </source>
</evidence>
<organism evidence="13 14">
    <name type="scientific">Marinobacter mobilis</name>
    <dbReference type="NCBI Taxonomy" id="488533"/>
    <lineage>
        <taxon>Bacteria</taxon>
        <taxon>Pseudomonadati</taxon>
        <taxon>Pseudomonadota</taxon>
        <taxon>Gammaproteobacteria</taxon>
        <taxon>Pseudomonadales</taxon>
        <taxon>Marinobacteraceae</taxon>
        <taxon>Marinobacter</taxon>
    </lineage>
</organism>
<comment type="similarity">
    <text evidence="3">Belongs to the long-chain O-acyltransferase family.</text>
</comment>
<dbReference type="EC" id="2.3.1.20" evidence="4"/>
<evidence type="ECO:0000313" key="13">
    <source>
        <dbReference type="EMBL" id="SDW97239.1"/>
    </source>
</evidence>
<name>A0A1H2XY34_9GAMM</name>
<evidence type="ECO:0000256" key="8">
    <source>
        <dbReference type="ARBA" id="ARBA00023098"/>
    </source>
</evidence>
<dbReference type="GO" id="GO:0006071">
    <property type="term" value="P:glycerol metabolic process"/>
    <property type="evidence" value="ECO:0007669"/>
    <property type="project" value="UniProtKB-KW"/>
</dbReference>
<keyword evidence="9 13" id="KW-0012">Acyltransferase</keyword>
<dbReference type="InterPro" id="IPR014292">
    <property type="entry name" value="Acyl_transf_WS/DGAT"/>
</dbReference>
<evidence type="ECO:0000259" key="12">
    <source>
        <dbReference type="Pfam" id="PF06974"/>
    </source>
</evidence>
<dbReference type="Gene3D" id="3.30.559.10">
    <property type="entry name" value="Chloramphenicol acetyltransferase-like domain"/>
    <property type="match status" value="1"/>
</dbReference>
<dbReference type="GO" id="GO:0004144">
    <property type="term" value="F:diacylglycerol O-acyltransferase activity"/>
    <property type="evidence" value="ECO:0007669"/>
    <property type="project" value="UniProtKB-EC"/>
</dbReference>
<dbReference type="EMBL" id="FNNE01000005">
    <property type="protein sequence ID" value="SDW97239.1"/>
    <property type="molecule type" value="Genomic_DNA"/>
</dbReference>
<keyword evidence="6 13" id="KW-0808">Transferase</keyword>
<dbReference type="OrthoDB" id="9810950at2"/>
<keyword evidence="8" id="KW-0443">Lipid metabolism</keyword>
<feature type="domain" description="O-acyltransferase WSD1 C-terminal" evidence="12">
    <location>
        <begin position="302"/>
        <end position="447"/>
    </location>
</feature>
<dbReference type="PANTHER" id="PTHR31650:SF1">
    <property type="entry name" value="WAX ESTER SYNTHASE_DIACYLGLYCEROL ACYLTRANSFERASE 4-RELATED"/>
    <property type="match status" value="1"/>
</dbReference>
<feature type="domain" description="O-acyltransferase WSD1-like N-terminal" evidence="11">
    <location>
        <begin position="9"/>
        <end position="262"/>
    </location>
</feature>
<comment type="pathway">
    <text evidence="1">Glycerolipid metabolism; triacylglycerol biosynthesis.</text>
</comment>
<dbReference type="STRING" id="488533.SAMN04487960_105183"/>
<sequence>MTQRRMPLLDAASLQLEGKNMPMHIAALMTFSYPSSLDEAERRDFVSRLIARWREETRIVFPWNQVLTRPTRWQFRPATREIYELDLEYHLRQWSLPAPGGEKELGQMIAWLHELPMDLEKPLWECHVIEGLSDNRFALYIKIHHALVDGISGTRLLVGSLSTSADTLSVPMWAKDQTEQAPKAESTPAKPGLPSFGDVKAAFEASLKLRRSNDELTTFRSTPDTILNGPIGPHRRVATQQFGLARLKTLAKAADATINDVVMAITGGALREYLLEANALPEDSLTAALPVSTRKPGDVSIGNQVSMLFGSLGTNIADPALRLAQVKRSTRAGKALLNDLSPNAVNFYSLFSTGPFLTSTMLGFGSSGRQLFNTTISNVPGQREIRYLNGAELLHVYPVSLIMPGVPLNFTCVSHGDFLNFGIVACRDRVPHVQRLAVAMTTAFEELERCVLNSPQG</sequence>
<dbReference type="Pfam" id="PF06974">
    <property type="entry name" value="WS_DGAT_C"/>
    <property type="match status" value="1"/>
</dbReference>
<dbReference type="Pfam" id="PF03007">
    <property type="entry name" value="WS_DGAT_cat"/>
    <property type="match status" value="1"/>
</dbReference>
<dbReference type="InterPro" id="IPR023213">
    <property type="entry name" value="CAT-like_dom_sf"/>
</dbReference>
<dbReference type="GO" id="GO:0071731">
    <property type="term" value="P:response to nitric oxide"/>
    <property type="evidence" value="ECO:0007669"/>
    <property type="project" value="TreeGrafter"/>
</dbReference>
<evidence type="ECO:0000256" key="5">
    <source>
        <dbReference type="ARBA" id="ARBA00022516"/>
    </source>
</evidence>
<reference evidence="13 14" key="1">
    <citation type="submission" date="2016-10" db="EMBL/GenBank/DDBJ databases">
        <authorList>
            <person name="de Groot N.N."/>
        </authorList>
    </citation>
    <scope>NUCLEOTIDE SEQUENCE [LARGE SCALE GENOMIC DNA]</scope>
    <source>
        <strain evidence="13 14">CGMCC 1.7059</strain>
    </source>
</reference>
<proteinExistence type="inferred from homology"/>
<dbReference type="AlphaFoldDB" id="A0A1H2XY34"/>
<evidence type="ECO:0000256" key="1">
    <source>
        <dbReference type="ARBA" id="ARBA00004771"/>
    </source>
</evidence>
<keyword evidence="7" id="KW-0319">Glycerol metabolism</keyword>
<keyword evidence="5" id="KW-0444">Lipid biosynthesis</keyword>
<dbReference type="RefSeq" id="WP_091812953.1">
    <property type="nucleotide sequence ID" value="NZ_FNNE01000005.1"/>
</dbReference>
<evidence type="ECO:0000256" key="9">
    <source>
        <dbReference type="ARBA" id="ARBA00023315"/>
    </source>
</evidence>
<evidence type="ECO:0000256" key="2">
    <source>
        <dbReference type="ARBA" id="ARBA00005189"/>
    </source>
</evidence>
<gene>
    <name evidence="13" type="ORF">SAMN04487960_105183</name>
</gene>
<dbReference type="InterPro" id="IPR009721">
    <property type="entry name" value="O-acyltransferase_WSD1_C"/>
</dbReference>
<comment type="pathway">
    <text evidence="2">Lipid metabolism.</text>
</comment>
<protein>
    <recommendedName>
        <fullName evidence="4">diacylglycerol O-acyltransferase</fullName>
        <ecNumber evidence="4">2.3.1.20</ecNumber>
    </recommendedName>
</protein>
<comment type="catalytic activity">
    <reaction evidence="10">
        <text>an acyl-CoA + a 1,2-diacyl-sn-glycerol = a triacyl-sn-glycerol + CoA</text>
        <dbReference type="Rhea" id="RHEA:10868"/>
        <dbReference type="ChEBI" id="CHEBI:17815"/>
        <dbReference type="ChEBI" id="CHEBI:57287"/>
        <dbReference type="ChEBI" id="CHEBI:58342"/>
        <dbReference type="ChEBI" id="CHEBI:64615"/>
        <dbReference type="EC" id="2.3.1.20"/>
    </reaction>
</comment>
<dbReference type="InterPro" id="IPR004255">
    <property type="entry name" value="O-acyltransferase_WSD1_N"/>
</dbReference>
<dbReference type="GO" id="GO:0019432">
    <property type="term" value="P:triglyceride biosynthetic process"/>
    <property type="evidence" value="ECO:0007669"/>
    <property type="project" value="UniProtKB-UniPathway"/>
</dbReference>
<evidence type="ECO:0000256" key="7">
    <source>
        <dbReference type="ARBA" id="ARBA00022798"/>
    </source>
</evidence>
<dbReference type="GO" id="GO:0001666">
    <property type="term" value="P:response to hypoxia"/>
    <property type="evidence" value="ECO:0007669"/>
    <property type="project" value="TreeGrafter"/>
</dbReference>
<dbReference type="Proteomes" id="UP000199675">
    <property type="component" value="Unassembled WGS sequence"/>
</dbReference>
<accession>A0A1H2XY34</accession>
<dbReference type="NCBIfam" id="TIGR02946">
    <property type="entry name" value="acyl_WS_DGAT"/>
    <property type="match status" value="1"/>
</dbReference>
<dbReference type="SUPFAM" id="SSF52777">
    <property type="entry name" value="CoA-dependent acyltransferases"/>
    <property type="match status" value="1"/>
</dbReference>
<evidence type="ECO:0000259" key="11">
    <source>
        <dbReference type="Pfam" id="PF03007"/>
    </source>
</evidence>
<dbReference type="GO" id="GO:0005886">
    <property type="term" value="C:plasma membrane"/>
    <property type="evidence" value="ECO:0007669"/>
    <property type="project" value="TreeGrafter"/>
</dbReference>
<keyword evidence="14" id="KW-1185">Reference proteome</keyword>
<dbReference type="PANTHER" id="PTHR31650">
    <property type="entry name" value="O-ACYLTRANSFERASE (WSD1-LIKE) FAMILY PROTEIN"/>
    <property type="match status" value="1"/>
</dbReference>
<evidence type="ECO:0000256" key="6">
    <source>
        <dbReference type="ARBA" id="ARBA00022679"/>
    </source>
</evidence>
<dbReference type="InterPro" id="IPR045034">
    <property type="entry name" value="O-acyltransferase_WSD1-like"/>
</dbReference>
<evidence type="ECO:0000313" key="14">
    <source>
        <dbReference type="Proteomes" id="UP000199675"/>
    </source>
</evidence>
<dbReference type="UniPathway" id="UPA00282"/>
<evidence type="ECO:0000256" key="3">
    <source>
        <dbReference type="ARBA" id="ARBA00009587"/>
    </source>
</evidence>
<evidence type="ECO:0000256" key="10">
    <source>
        <dbReference type="ARBA" id="ARBA00048109"/>
    </source>
</evidence>